<dbReference type="Proteomes" id="UP000054481">
    <property type="component" value="Unassembled WGS sequence"/>
</dbReference>
<gene>
    <name evidence="2" type="ORF">HIM_11964</name>
</gene>
<dbReference type="AlphaFoldDB" id="A0A0F7ZIK2"/>
<protein>
    <submittedName>
        <fullName evidence="2">Uncharacterized protein</fullName>
    </submittedName>
</protein>
<dbReference type="EMBL" id="KQ030841">
    <property type="protein sequence ID" value="KJZ68645.1"/>
    <property type="molecule type" value="Genomic_DNA"/>
</dbReference>
<reference evidence="2 3" key="1">
    <citation type="journal article" date="2014" name="Genome Biol. Evol.">
        <title>Comparative genomics and transcriptomics analyses reveal divergent lifestyle features of nematode endoparasitic fungus Hirsutella minnesotensis.</title>
        <authorList>
            <person name="Lai Y."/>
            <person name="Liu K."/>
            <person name="Zhang X."/>
            <person name="Zhang X."/>
            <person name="Li K."/>
            <person name="Wang N."/>
            <person name="Shu C."/>
            <person name="Wu Y."/>
            <person name="Wang C."/>
            <person name="Bushley K.E."/>
            <person name="Xiang M."/>
            <person name="Liu X."/>
        </authorList>
    </citation>
    <scope>NUCLEOTIDE SEQUENCE [LARGE SCALE GENOMIC DNA]</scope>
    <source>
        <strain evidence="2 3">3608</strain>
    </source>
</reference>
<feature type="region of interest" description="Disordered" evidence="1">
    <location>
        <begin position="28"/>
        <end position="151"/>
    </location>
</feature>
<proteinExistence type="predicted"/>
<name>A0A0F7ZIK2_9HYPO</name>
<evidence type="ECO:0000313" key="2">
    <source>
        <dbReference type="EMBL" id="KJZ68645.1"/>
    </source>
</evidence>
<feature type="compositionally biased region" description="Polar residues" evidence="1">
    <location>
        <begin position="60"/>
        <end position="79"/>
    </location>
</feature>
<evidence type="ECO:0000313" key="3">
    <source>
        <dbReference type="Proteomes" id="UP000054481"/>
    </source>
</evidence>
<keyword evidence="3" id="KW-1185">Reference proteome</keyword>
<sequence>MNLDRTASPVVWASRLFNHGPFQLLDQETRRRPIRRAGLSRNSRRTPPIQGARLGKHGGSRSSENPQPVSTRKASQSQLAPLAKPFFLGIRDNDGHTSAPAQDPAERQPRSPDSRPRDGIKRSRPSPVSKSGPGTRGQTIETDSRPLAPLKPSSAAYSIAGVPAVPTRSSRHVDLLEAQSGIKPYDFKSRVLAAGTRDYGEDVADRNLGQNVADMRPV</sequence>
<dbReference type="OrthoDB" id="5325276at2759"/>
<feature type="compositionally biased region" description="Basic and acidic residues" evidence="1">
    <location>
        <begin position="104"/>
        <end position="121"/>
    </location>
</feature>
<organism evidence="2 3">
    <name type="scientific">Hirsutella minnesotensis 3608</name>
    <dbReference type="NCBI Taxonomy" id="1043627"/>
    <lineage>
        <taxon>Eukaryota</taxon>
        <taxon>Fungi</taxon>
        <taxon>Dikarya</taxon>
        <taxon>Ascomycota</taxon>
        <taxon>Pezizomycotina</taxon>
        <taxon>Sordariomycetes</taxon>
        <taxon>Hypocreomycetidae</taxon>
        <taxon>Hypocreales</taxon>
        <taxon>Ophiocordycipitaceae</taxon>
        <taxon>Hirsutella</taxon>
    </lineage>
</organism>
<accession>A0A0F7ZIK2</accession>
<evidence type="ECO:0000256" key="1">
    <source>
        <dbReference type="SAM" id="MobiDB-lite"/>
    </source>
</evidence>